<evidence type="ECO:0000256" key="1">
    <source>
        <dbReference type="SAM" id="MobiDB-lite"/>
    </source>
</evidence>
<dbReference type="Ensembl" id="ENSABRT00000037141.1">
    <property type="protein sequence ID" value="ENSABRP00000026529.1"/>
    <property type="gene ID" value="ENSABRG00000022183.1"/>
</dbReference>
<dbReference type="AlphaFoldDB" id="A0A8B9CY66"/>
<keyword evidence="5" id="KW-1185">Reference proteome</keyword>
<evidence type="ECO:0000256" key="2">
    <source>
        <dbReference type="SAM" id="Phobius"/>
    </source>
</evidence>
<feature type="transmembrane region" description="Helical" evidence="2">
    <location>
        <begin position="634"/>
        <end position="652"/>
    </location>
</feature>
<evidence type="ECO:0000313" key="5">
    <source>
        <dbReference type="Proteomes" id="UP000694426"/>
    </source>
</evidence>
<feature type="domain" description="TTC3/DZIP3/RBM44-like helical" evidence="3">
    <location>
        <begin position="702"/>
        <end position="750"/>
    </location>
</feature>
<organism evidence="4 5">
    <name type="scientific">Anser brachyrhynchus</name>
    <name type="common">Pink-footed goose</name>
    <dbReference type="NCBI Taxonomy" id="132585"/>
    <lineage>
        <taxon>Eukaryota</taxon>
        <taxon>Metazoa</taxon>
        <taxon>Chordata</taxon>
        <taxon>Craniata</taxon>
        <taxon>Vertebrata</taxon>
        <taxon>Euteleostomi</taxon>
        <taxon>Archelosauria</taxon>
        <taxon>Archosauria</taxon>
        <taxon>Dinosauria</taxon>
        <taxon>Saurischia</taxon>
        <taxon>Theropoda</taxon>
        <taxon>Coelurosauria</taxon>
        <taxon>Aves</taxon>
        <taxon>Neognathae</taxon>
        <taxon>Galloanserae</taxon>
        <taxon>Anseriformes</taxon>
        <taxon>Anatidae</taxon>
        <taxon>Anserinae</taxon>
        <taxon>Anser</taxon>
    </lineage>
</organism>
<dbReference type="Pfam" id="PF24905">
    <property type="entry name" value="TTC3_9th"/>
    <property type="match status" value="1"/>
</dbReference>
<name>A0A8B9CY66_9AVES</name>
<reference evidence="4" key="2">
    <citation type="submission" date="2025-09" db="UniProtKB">
        <authorList>
            <consortium name="Ensembl"/>
        </authorList>
    </citation>
    <scope>IDENTIFICATION</scope>
</reference>
<protein>
    <recommendedName>
        <fullName evidence="3">TTC3/DZIP3/RBM44-like helical domain-containing protein</fullName>
    </recommendedName>
</protein>
<dbReference type="Proteomes" id="UP000694426">
    <property type="component" value="Unplaced"/>
</dbReference>
<dbReference type="InterPro" id="IPR056870">
    <property type="entry name" value="TTC3/DZIP3/RBM44-like_helical"/>
</dbReference>
<evidence type="ECO:0000259" key="3">
    <source>
        <dbReference type="Pfam" id="PF24905"/>
    </source>
</evidence>
<feature type="region of interest" description="Disordered" evidence="1">
    <location>
        <begin position="175"/>
        <end position="194"/>
    </location>
</feature>
<dbReference type="PANTHER" id="PTHR17550:SF7">
    <property type="entry name" value="RNA-BINDING PROTEIN 44"/>
    <property type="match status" value="1"/>
</dbReference>
<evidence type="ECO:0000313" key="4">
    <source>
        <dbReference type="Ensembl" id="ENSABRP00000026529.1"/>
    </source>
</evidence>
<keyword evidence="2" id="KW-0472">Membrane</keyword>
<dbReference type="GeneTree" id="ENSGT00940000165690"/>
<proteinExistence type="predicted"/>
<keyword evidence="2" id="KW-0812">Transmembrane</keyword>
<keyword evidence="2" id="KW-1133">Transmembrane helix</keyword>
<dbReference type="PANTHER" id="PTHR17550">
    <property type="entry name" value="E3 UBIQUITIN-PROTEIN LIGASE TTC3"/>
    <property type="match status" value="1"/>
</dbReference>
<reference evidence="4" key="1">
    <citation type="submission" date="2025-08" db="UniProtKB">
        <authorList>
            <consortium name="Ensembl"/>
        </authorList>
    </citation>
    <scope>IDENTIFICATION</scope>
</reference>
<sequence>CAVTKLVCDTKSSVGIYGDCGDAAKVCFDGKGTETLPSNTKGYICTMELQKSSDVKSKMRGSVQTSHLFSYSEKAEQTLIRDLAAGANVSGFGQAHCASVSDLELQEESLPYLSSSLDADIEMYNKKRKRVCCAQVEESKKESGTLGRVCSDTRSTCGVCDDCRQIHVGEEDSQLEYVSANEQEPDGRDSSGELSEQWETVGIQTLKLMDPAHQVPGGGAAKEQSPVDVVEDCSAPEYCVGDQVHTEEAVPELPQLLQDSLLVCSSTSCDHKEEHTARNSVLYGNILESHACGGKERVYPNLLMCDGLENGEVKDAPLADGTHSALVAPNKEVSEQNDRHVHSMAVKQENPLLPPRKAPARATQLCKSTRDCNFCSCEEPLACAVVSTESRLFGVEVADQSGRSTSSLSLEPECCENLINLTSDSKVNQAVDASSDFRACFTTSRSTSARVHLVSRAVNTEITMMNKSRPAGWHHETCADAACNRDGPCGAGSGEDIGSQLNDTLGKHSDGNTATAERIHLDKQTVKNSVSSYCQNLLQRAVEAELQILTTHYQMCYQHCFKVYKLALEENVCFSSRYHGNGYAKTELGSSLLLVLEELKKNYNSMKVKIKMGIPLNALPPLSVEINLFPISSSYVPCKVMFYCFLIVIFFFSRKLRQIFFLLTVVQRGPDTGDNSLQKASAPFSTNSFGAFISPNTLNLSSFTKLMKKLREIHPEASRDKIVDALLEVRKNNKGILSGLSINSIIERTSVILRKSTPSCSRGESDVNK</sequence>
<accession>A0A8B9CY66</accession>